<dbReference type="InterPro" id="IPR005467">
    <property type="entry name" value="His_kinase_dom"/>
</dbReference>
<reference evidence="9 10" key="1">
    <citation type="submission" date="2021-12" db="EMBL/GenBank/DDBJ databases">
        <title>Genome sequencing of bacteria with rrn-lacking chromosome and rrn-plasmid.</title>
        <authorList>
            <person name="Anda M."/>
            <person name="Iwasaki W."/>
        </authorList>
    </citation>
    <scope>NUCLEOTIDE SEQUENCE [LARGE SCALE GENOMIC DNA]</scope>
    <source>
        <strain evidence="9 10">NBRC 15940</strain>
    </source>
</reference>
<evidence type="ECO:0000256" key="5">
    <source>
        <dbReference type="PROSITE-ProRule" id="PRU00169"/>
    </source>
</evidence>
<dbReference type="SUPFAM" id="SSF55785">
    <property type="entry name" value="PYP-like sensor domain (PAS domain)"/>
    <property type="match status" value="1"/>
</dbReference>
<dbReference type="InterPro" id="IPR004358">
    <property type="entry name" value="Sig_transdc_His_kin-like_C"/>
</dbReference>
<evidence type="ECO:0000259" key="7">
    <source>
        <dbReference type="PROSITE" id="PS50110"/>
    </source>
</evidence>
<feature type="domain" description="Response regulatory" evidence="7">
    <location>
        <begin position="649"/>
        <end position="766"/>
    </location>
</feature>
<dbReference type="Gene3D" id="3.30.565.10">
    <property type="entry name" value="Histidine kinase-like ATPase, C-terminal domain"/>
    <property type="match status" value="1"/>
</dbReference>
<evidence type="ECO:0000313" key="10">
    <source>
        <dbReference type="Proteomes" id="UP001310022"/>
    </source>
</evidence>
<name>A0AAN4VZT2_9BACT</name>
<evidence type="ECO:0000313" key="9">
    <source>
        <dbReference type="EMBL" id="GJM63119.1"/>
    </source>
</evidence>
<keyword evidence="10" id="KW-1185">Reference proteome</keyword>
<dbReference type="InterPro" id="IPR036097">
    <property type="entry name" value="HisK_dim/P_sf"/>
</dbReference>
<evidence type="ECO:0000256" key="4">
    <source>
        <dbReference type="ARBA" id="ARBA00023012"/>
    </source>
</evidence>
<dbReference type="PRINTS" id="PR00344">
    <property type="entry name" value="BCTRLSENSOR"/>
</dbReference>
<dbReference type="Gene3D" id="3.30.450.20">
    <property type="entry name" value="PAS domain"/>
    <property type="match status" value="1"/>
</dbReference>
<dbReference type="PANTHER" id="PTHR45339">
    <property type="entry name" value="HYBRID SIGNAL TRANSDUCTION HISTIDINE KINASE J"/>
    <property type="match status" value="1"/>
</dbReference>
<dbReference type="GO" id="GO:0006355">
    <property type="term" value="P:regulation of DNA-templated transcription"/>
    <property type="evidence" value="ECO:0007669"/>
    <property type="project" value="InterPro"/>
</dbReference>
<feature type="domain" description="Histidine kinase" evidence="6">
    <location>
        <begin position="403"/>
        <end position="624"/>
    </location>
</feature>
<dbReference type="Pfam" id="PF00072">
    <property type="entry name" value="Response_reg"/>
    <property type="match status" value="1"/>
</dbReference>
<dbReference type="EMBL" id="BQKE01000002">
    <property type="protein sequence ID" value="GJM63119.1"/>
    <property type="molecule type" value="Genomic_DNA"/>
</dbReference>
<dbReference type="InterPro" id="IPR013767">
    <property type="entry name" value="PAS_fold"/>
</dbReference>
<dbReference type="AlphaFoldDB" id="A0AAN4VZT2"/>
<sequence length="771" mass="87602">MSWKSVLGQWFYAGSGGSKKASLESAVLFYLQSQLQERQLSLPIFQSKVREWKKSSETEKQSGVVNLYLLFEQGLLSHQTSIAEEKNALLDRFPQLLEHPYFSIVFLPFEEQKISLATLYLNCILKRTTASFGRLNAEWQKSFEHQLALVNYQTTSLSTMGDYSKGLFGQLEERLGNETTYRLFQEEYAVLSKVYQYLPSFSFLLSFLPVKVLDETQIHQYNKKQIEEMLVAQLNRQQELIQELNLKTAENKQIRASQEEQLEQFFRVLESSPKAVIIIDQFGIVRYSTARMLEKFGWEPEVIKGVIYKQYCFKENLTTRYIEDTLVSKLSVSGKFKEGFVVMSNGEDCPVEISISALDLEGEQCYCLFLEDIRDRLAYEKKLQEAKLQAEDSAKAKTNFLSTMSHEIRTPLNAVVGLTNILILDSPREDQLENLNTLKFSANNLLGIINDILDFNKLESGKVTFEKIPIHLNELCNNVIKTFIAKSKEKGIDLKLAFEVENSAPVLSDPTRLNQILTNLIGNAIKFTEEGTVQLICKGLIRRSGHLSVHFAVTDTGIGIPADKTDLIFENFSQAGMDTTRKFGGTGLGLSISKKLVEIFGGQLQLQSQLGTGSTFYFDLEFELEETGNSKVEQKEQQKMNEKKLRGMRVILADDNPINILVAKRFLEKWEVNVFEASDGLDVLKHFENGLKVDAILMDLQMPDMDGFEACRKIRQGHFQAEVPVIALTANVVEETQKAVREVGMNGFVTKPFVPEDLFAALVRFHPAYKV</sequence>
<dbReference type="CDD" id="cd00082">
    <property type="entry name" value="HisKA"/>
    <property type="match status" value="1"/>
</dbReference>
<dbReference type="Pfam" id="PF00512">
    <property type="entry name" value="HisKA"/>
    <property type="match status" value="1"/>
</dbReference>
<proteinExistence type="predicted"/>
<dbReference type="InterPro" id="IPR003594">
    <property type="entry name" value="HATPase_dom"/>
</dbReference>
<comment type="catalytic activity">
    <reaction evidence="1">
        <text>ATP + protein L-histidine = ADP + protein N-phospho-L-histidine.</text>
        <dbReference type="EC" id="2.7.13.3"/>
    </reaction>
</comment>
<feature type="modified residue" description="4-aspartylphosphate" evidence="5">
    <location>
        <position position="699"/>
    </location>
</feature>
<dbReference type="Pfam" id="PF02518">
    <property type="entry name" value="HATPase_c"/>
    <property type="match status" value="1"/>
</dbReference>
<dbReference type="Gene3D" id="1.10.287.130">
    <property type="match status" value="1"/>
</dbReference>
<dbReference type="Gene3D" id="3.40.50.2300">
    <property type="match status" value="1"/>
</dbReference>
<dbReference type="SMART" id="SM00388">
    <property type="entry name" value="HisKA"/>
    <property type="match status" value="1"/>
</dbReference>
<dbReference type="InterPro" id="IPR035965">
    <property type="entry name" value="PAS-like_dom_sf"/>
</dbReference>
<dbReference type="SUPFAM" id="SSF55874">
    <property type="entry name" value="ATPase domain of HSP90 chaperone/DNA topoisomerase II/histidine kinase"/>
    <property type="match status" value="1"/>
</dbReference>
<gene>
    <name evidence="9" type="ORF">PEDI_36710</name>
</gene>
<evidence type="ECO:0000256" key="1">
    <source>
        <dbReference type="ARBA" id="ARBA00000085"/>
    </source>
</evidence>
<dbReference type="SMART" id="SM00387">
    <property type="entry name" value="HATPase_c"/>
    <property type="match status" value="1"/>
</dbReference>
<dbReference type="SUPFAM" id="SSF47384">
    <property type="entry name" value="Homodimeric domain of signal transducing histidine kinase"/>
    <property type="match status" value="1"/>
</dbReference>
<accession>A0AAN4VZT2</accession>
<dbReference type="CDD" id="cd17546">
    <property type="entry name" value="REC_hyHK_CKI1_RcsC-like"/>
    <property type="match status" value="1"/>
</dbReference>
<dbReference type="NCBIfam" id="TIGR00229">
    <property type="entry name" value="sensory_box"/>
    <property type="match status" value="1"/>
</dbReference>
<keyword evidence="4" id="KW-0902">Two-component regulatory system</keyword>
<comment type="caution">
    <text evidence="9">The sequence shown here is derived from an EMBL/GenBank/DDBJ whole genome shotgun (WGS) entry which is preliminary data.</text>
</comment>
<dbReference type="PROSITE" id="PS50112">
    <property type="entry name" value="PAS"/>
    <property type="match status" value="1"/>
</dbReference>
<evidence type="ECO:0000256" key="2">
    <source>
        <dbReference type="ARBA" id="ARBA00012438"/>
    </source>
</evidence>
<dbReference type="InterPro" id="IPR011006">
    <property type="entry name" value="CheY-like_superfamily"/>
</dbReference>
<evidence type="ECO:0000259" key="8">
    <source>
        <dbReference type="PROSITE" id="PS50112"/>
    </source>
</evidence>
<protein>
    <recommendedName>
        <fullName evidence="2">histidine kinase</fullName>
        <ecNumber evidence="2">2.7.13.3</ecNumber>
    </recommendedName>
</protein>
<dbReference type="InterPro" id="IPR003661">
    <property type="entry name" value="HisK_dim/P_dom"/>
</dbReference>
<dbReference type="Proteomes" id="UP001310022">
    <property type="component" value="Unassembled WGS sequence"/>
</dbReference>
<dbReference type="PANTHER" id="PTHR45339:SF1">
    <property type="entry name" value="HYBRID SIGNAL TRANSDUCTION HISTIDINE KINASE J"/>
    <property type="match status" value="1"/>
</dbReference>
<feature type="domain" description="PAS" evidence="8">
    <location>
        <begin position="261"/>
        <end position="305"/>
    </location>
</feature>
<dbReference type="Pfam" id="PF00989">
    <property type="entry name" value="PAS"/>
    <property type="match status" value="1"/>
</dbReference>
<dbReference type="InterPro" id="IPR001789">
    <property type="entry name" value="Sig_transdc_resp-reg_receiver"/>
</dbReference>
<dbReference type="InterPro" id="IPR000014">
    <property type="entry name" value="PAS"/>
</dbReference>
<dbReference type="PROSITE" id="PS50109">
    <property type="entry name" value="HIS_KIN"/>
    <property type="match status" value="1"/>
</dbReference>
<organism evidence="9 10">
    <name type="scientific">Persicobacter diffluens</name>
    <dbReference type="NCBI Taxonomy" id="981"/>
    <lineage>
        <taxon>Bacteria</taxon>
        <taxon>Pseudomonadati</taxon>
        <taxon>Bacteroidota</taxon>
        <taxon>Cytophagia</taxon>
        <taxon>Cytophagales</taxon>
        <taxon>Persicobacteraceae</taxon>
        <taxon>Persicobacter</taxon>
    </lineage>
</organism>
<dbReference type="GO" id="GO:0000155">
    <property type="term" value="F:phosphorelay sensor kinase activity"/>
    <property type="evidence" value="ECO:0007669"/>
    <property type="project" value="InterPro"/>
</dbReference>
<dbReference type="FunFam" id="3.30.565.10:FF:000010">
    <property type="entry name" value="Sensor histidine kinase RcsC"/>
    <property type="match status" value="1"/>
</dbReference>
<evidence type="ECO:0000259" key="6">
    <source>
        <dbReference type="PROSITE" id="PS50109"/>
    </source>
</evidence>
<dbReference type="RefSeq" id="WP_338238325.1">
    <property type="nucleotide sequence ID" value="NZ_BQKE01000002.1"/>
</dbReference>
<dbReference type="CDD" id="cd16922">
    <property type="entry name" value="HATPase_EvgS-ArcB-TorS-like"/>
    <property type="match status" value="1"/>
</dbReference>
<dbReference type="SMART" id="SM00448">
    <property type="entry name" value="REC"/>
    <property type="match status" value="1"/>
</dbReference>
<dbReference type="PROSITE" id="PS50110">
    <property type="entry name" value="RESPONSE_REGULATORY"/>
    <property type="match status" value="1"/>
</dbReference>
<dbReference type="InterPro" id="IPR036890">
    <property type="entry name" value="HATPase_C_sf"/>
</dbReference>
<dbReference type="EC" id="2.7.13.3" evidence="2"/>
<keyword evidence="3 5" id="KW-0597">Phosphoprotein</keyword>
<dbReference type="SUPFAM" id="SSF52172">
    <property type="entry name" value="CheY-like"/>
    <property type="match status" value="1"/>
</dbReference>
<evidence type="ECO:0000256" key="3">
    <source>
        <dbReference type="ARBA" id="ARBA00022553"/>
    </source>
</evidence>